<dbReference type="PROSITE" id="PS51480">
    <property type="entry name" value="DHAL"/>
    <property type="match status" value="1"/>
</dbReference>
<evidence type="ECO:0000313" key="4">
    <source>
        <dbReference type="EMBL" id="KKB09878.1"/>
    </source>
</evidence>
<dbReference type="PANTHER" id="PTHR28629:SF4">
    <property type="entry name" value="TRIOKINASE_FMN CYCLASE"/>
    <property type="match status" value="1"/>
</dbReference>
<dbReference type="OrthoDB" id="9800291at2"/>
<keyword evidence="5" id="KW-1185">Reference proteome</keyword>
<gene>
    <name evidence="4" type="ORF">VE26_08615</name>
</gene>
<name>A0A0F5FM36_9HYPH</name>
<evidence type="ECO:0000256" key="1">
    <source>
        <dbReference type="ARBA" id="ARBA00022679"/>
    </source>
</evidence>
<proteinExistence type="predicted"/>
<dbReference type="PATRIC" id="fig|429727.3.peg.1779"/>
<dbReference type="GO" id="GO:0019563">
    <property type="term" value="P:glycerol catabolic process"/>
    <property type="evidence" value="ECO:0007669"/>
    <property type="project" value="TreeGrafter"/>
</dbReference>
<dbReference type="AlphaFoldDB" id="A0A0F5FM36"/>
<dbReference type="GO" id="GO:0005829">
    <property type="term" value="C:cytosol"/>
    <property type="evidence" value="ECO:0007669"/>
    <property type="project" value="TreeGrafter"/>
</dbReference>
<reference evidence="4 5" key="1">
    <citation type="submission" date="2015-03" db="EMBL/GenBank/DDBJ databases">
        <authorList>
            <person name="Hassan Y."/>
            <person name="Lepp D."/>
            <person name="Li X.-Z."/>
            <person name="Zhou T."/>
        </authorList>
    </citation>
    <scope>NUCLEOTIDE SEQUENCE [LARGE SCALE GENOMIC DNA]</scope>
    <source>
        <strain evidence="4 5">IPL18</strain>
    </source>
</reference>
<dbReference type="RefSeq" id="WP_046104569.1">
    <property type="nucleotide sequence ID" value="NZ_JZEY01000054.1"/>
</dbReference>
<sequence length="201" mass="20592">MSLTSGTLRDAVARIASDLPGLERELNEADSRLGDGDTGGMLARVVQAINEAAPDNGDDVGATLSGYARATAGATGSSLGTLIATALMTAARQTKGRSEIPWSELGAMLGDARDAMLARGGASLGDKTVLDALDAVAKTIAGLDQGSVIHAAALVAARAALEEFRDRPNKMGRARMFAEASRGLDDPGMLAMVRVIEAIGR</sequence>
<organism evidence="4 5">
    <name type="scientific">Devosia chinhatensis</name>
    <dbReference type="NCBI Taxonomy" id="429727"/>
    <lineage>
        <taxon>Bacteria</taxon>
        <taxon>Pseudomonadati</taxon>
        <taxon>Pseudomonadota</taxon>
        <taxon>Alphaproteobacteria</taxon>
        <taxon>Hyphomicrobiales</taxon>
        <taxon>Devosiaceae</taxon>
        <taxon>Devosia</taxon>
    </lineage>
</organism>
<evidence type="ECO:0000259" key="3">
    <source>
        <dbReference type="PROSITE" id="PS51480"/>
    </source>
</evidence>
<dbReference type="InterPro" id="IPR036117">
    <property type="entry name" value="DhaL_dom_sf"/>
</dbReference>
<accession>A0A0F5FM36</accession>
<keyword evidence="2" id="KW-0418">Kinase</keyword>
<evidence type="ECO:0000256" key="2">
    <source>
        <dbReference type="ARBA" id="ARBA00022777"/>
    </source>
</evidence>
<dbReference type="Proteomes" id="UP000033649">
    <property type="component" value="Unassembled WGS sequence"/>
</dbReference>
<dbReference type="SUPFAM" id="SSF101473">
    <property type="entry name" value="DhaL-like"/>
    <property type="match status" value="1"/>
</dbReference>
<comment type="caution">
    <text evidence="4">The sequence shown here is derived from an EMBL/GenBank/DDBJ whole genome shotgun (WGS) entry which is preliminary data.</text>
</comment>
<protein>
    <submittedName>
        <fullName evidence="4">Dak phosphatase</fullName>
    </submittedName>
</protein>
<dbReference type="GO" id="GO:0004371">
    <property type="term" value="F:glycerone kinase activity"/>
    <property type="evidence" value="ECO:0007669"/>
    <property type="project" value="InterPro"/>
</dbReference>
<dbReference type="Pfam" id="PF02734">
    <property type="entry name" value="Dak2"/>
    <property type="match status" value="1"/>
</dbReference>
<dbReference type="InterPro" id="IPR050861">
    <property type="entry name" value="Dihydroxyacetone_Kinase"/>
</dbReference>
<evidence type="ECO:0000313" key="5">
    <source>
        <dbReference type="Proteomes" id="UP000033649"/>
    </source>
</evidence>
<dbReference type="SMART" id="SM01120">
    <property type="entry name" value="Dak2"/>
    <property type="match status" value="1"/>
</dbReference>
<dbReference type="Gene3D" id="1.25.40.340">
    <property type="match status" value="1"/>
</dbReference>
<keyword evidence="1" id="KW-0808">Transferase</keyword>
<dbReference type="EMBL" id="JZEY01000054">
    <property type="protein sequence ID" value="KKB09878.1"/>
    <property type="molecule type" value="Genomic_DNA"/>
</dbReference>
<feature type="domain" description="DhaL" evidence="3">
    <location>
        <begin position="6"/>
        <end position="201"/>
    </location>
</feature>
<dbReference type="InterPro" id="IPR004007">
    <property type="entry name" value="DhaL_dom"/>
</dbReference>
<dbReference type="PANTHER" id="PTHR28629">
    <property type="entry name" value="TRIOKINASE/FMN CYCLASE"/>
    <property type="match status" value="1"/>
</dbReference>
<dbReference type="STRING" id="429727.VE26_08615"/>